<organism evidence="1 2">
    <name type="scientific">Panagrolaimus sp. ES5</name>
    <dbReference type="NCBI Taxonomy" id="591445"/>
    <lineage>
        <taxon>Eukaryota</taxon>
        <taxon>Metazoa</taxon>
        <taxon>Ecdysozoa</taxon>
        <taxon>Nematoda</taxon>
        <taxon>Chromadorea</taxon>
        <taxon>Rhabditida</taxon>
        <taxon>Tylenchina</taxon>
        <taxon>Panagrolaimomorpha</taxon>
        <taxon>Panagrolaimoidea</taxon>
        <taxon>Panagrolaimidae</taxon>
        <taxon>Panagrolaimus</taxon>
    </lineage>
</organism>
<reference evidence="2" key="1">
    <citation type="submission" date="2022-11" db="UniProtKB">
        <authorList>
            <consortium name="WormBaseParasite"/>
        </authorList>
    </citation>
    <scope>IDENTIFICATION</scope>
</reference>
<accession>A0AC34GNB5</accession>
<dbReference type="WBParaSite" id="ES5_v2.g487.t1">
    <property type="protein sequence ID" value="ES5_v2.g487.t1"/>
    <property type="gene ID" value="ES5_v2.g487"/>
</dbReference>
<proteinExistence type="predicted"/>
<name>A0AC34GNB5_9BILA</name>
<protein>
    <submittedName>
        <fullName evidence="2">Uncharacterized protein</fullName>
    </submittedName>
</protein>
<sequence>MNDDGKLNFDKNKVKHLITGEPIKTWYEKGETWGSKFGQLSNPYEECRAEGVGYYLSCYPDILQIFGHEGQVADDIKYTNWLHQIRAGLVGLEMYQADAKKWGQAHCFARYVLLRVVMEAVQGFVSVEECVDEDGKPDLKFRLDRSKIDSVGKPAVGEFLKKLQVYKSTGDFDAGSKLFNGYGETGPEQLRWRDIVIARRKPRRVFVQSNTVLTNGKVQLKNYPVNAAGIIQSNVERYDENSVSDLLNLWEKDVKIFGL</sequence>
<evidence type="ECO:0000313" key="1">
    <source>
        <dbReference type="Proteomes" id="UP000887579"/>
    </source>
</evidence>
<dbReference type="Proteomes" id="UP000887579">
    <property type="component" value="Unplaced"/>
</dbReference>
<evidence type="ECO:0000313" key="2">
    <source>
        <dbReference type="WBParaSite" id="ES5_v2.g487.t1"/>
    </source>
</evidence>